<dbReference type="AlphaFoldDB" id="A0A0R0AF64"/>
<dbReference type="EMBL" id="LLXU01000074">
    <property type="protein sequence ID" value="KRG43723.1"/>
    <property type="molecule type" value="Genomic_DNA"/>
</dbReference>
<gene>
    <name evidence="2" type="ORF">ARC20_09840</name>
</gene>
<evidence type="ECO:0000313" key="2">
    <source>
        <dbReference type="EMBL" id="KRG43723.1"/>
    </source>
</evidence>
<evidence type="ECO:0000313" key="3">
    <source>
        <dbReference type="Proteomes" id="UP000051802"/>
    </source>
</evidence>
<dbReference type="STRING" id="676599.ARC20_09840"/>
<dbReference type="InterPro" id="IPR014922">
    <property type="entry name" value="YdhG-like"/>
</dbReference>
<reference evidence="2 3" key="1">
    <citation type="submission" date="2015-10" db="EMBL/GenBank/DDBJ databases">
        <title>Genome sequencing and analysis of members of genus Stenotrophomonas.</title>
        <authorList>
            <person name="Patil P.P."/>
            <person name="Midha S."/>
            <person name="Patil P.B."/>
        </authorList>
    </citation>
    <scope>NUCLEOTIDE SEQUENCE [LARGE SCALE GENOMIC DNA]</scope>
    <source>
        <strain evidence="2 3">JCM 16536</strain>
    </source>
</reference>
<dbReference type="SUPFAM" id="SSF159888">
    <property type="entry name" value="YdhG-like"/>
    <property type="match status" value="1"/>
</dbReference>
<dbReference type="Pfam" id="PF08818">
    <property type="entry name" value="DUF1801"/>
    <property type="match status" value="1"/>
</dbReference>
<dbReference type="Gene3D" id="3.90.1150.200">
    <property type="match status" value="1"/>
</dbReference>
<keyword evidence="3" id="KW-1185">Reference proteome</keyword>
<sequence>MSPKPVQSEDDSQADAPQRIDARIAELGDWRGEALARVRALIHAADPQVVEEIKWRGTPVWSHDGILCTGESYKDKIKLTFAKGAKLADPKGLFNSSLDGNTRRALDIFAGDKLDEAAFKALIKAAVAANQKKR</sequence>
<organism evidence="2 3">
    <name type="scientific">Stenotrophomonas panacihumi</name>
    <dbReference type="NCBI Taxonomy" id="676599"/>
    <lineage>
        <taxon>Bacteria</taxon>
        <taxon>Pseudomonadati</taxon>
        <taxon>Pseudomonadota</taxon>
        <taxon>Gammaproteobacteria</taxon>
        <taxon>Lysobacterales</taxon>
        <taxon>Lysobacteraceae</taxon>
        <taxon>Stenotrophomonas</taxon>
    </lineage>
</organism>
<accession>A0A0R0AF64</accession>
<dbReference type="RefSeq" id="WP_057646419.1">
    <property type="nucleotide sequence ID" value="NZ_LLXU01000074.1"/>
</dbReference>
<dbReference type="OrthoDB" id="9811812at2"/>
<proteinExistence type="predicted"/>
<name>A0A0R0AF64_9GAMM</name>
<evidence type="ECO:0000259" key="1">
    <source>
        <dbReference type="Pfam" id="PF08818"/>
    </source>
</evidence>
<dbReference type="Proteomes" id="UP000051802">
    <property type="component" value="Unassembled WGS sequence"/>
</dbReference>
<feature type="domain" description="YdhG-like" evidence="1">
    <location>
        <begin position="31"/>
        <end position="127"/>
    </location>
</feature>
<protein>
    <recommendedName>
        <fullName evidence="1">YdhG-like domain-containing protein</fullName>
    </recommendedName>
</protein>
<comment type="caution">
    <text evidence="2">The sequence shown here is derived from an EMBL/GenBank/DDBJ whole genome shotgun (WGS) entry which is preliminary data.</text>
</comment>